<evidence type="ECO:0000313" key="2">
    <source>
        <dbReference type="EMBL" id="RCW83272.1"/>
    </source>
</evidence>
<dbReference type="Proteomes" id="UP000253324">
    <property type="component" value="Unassembled WGS sequence"/>
</dbReference>
<feature type="compositionally biased region" description="Basic and acidic residues" evidence="1">
    <location>
        <begin position="1"/>
        <end position="19"/>
    </location>
</feature>
<evidence type="ECO:0000313" key="3">
    <source>
        <dbReference type="Proteomes" id="UP000253324"/>
    </source>
</evidence>
<feature type="compositionally biased region" description="Acidic residues" evidence="1">
    <location>
        <begin position="27"/>
        <end position="45"/>
    </location>
</feature>
<sequence>MSGREPKNSPERIEPREPASDMPIETPDLDDIGTSEAEMQADDELAILGERQVEPDDAGLSEEDDDNPYQESDEALPDDDEEAEISRDPEREGHRFE</sequence>
<accession>A0A368YSR8</accession>
<proteinExistence type="predicted"/>
<keyword evidence="3" id="KW-1185">Reference proteome</keyword>
<reference evidence="2 3" key="1">
    <citation type="submission" date="2018-07" db="EMBL/GenBank/DDBJ databases">
        <title>Genomic Encyclopedia of Type Strains, Phase III (KMG-III): the genomes of soil and plant-associated and newly described type strains.</title>
        <authorList>
            <person name="Whitman W."/>
        </authorList>
    </citation>
    <scope>NUCLEOTIDE SEQUENCE [LARGE SCALE GENOMIC DNA]</scope>
    <source>
        <strain evidence="2 3">31-25a</strain>
    </source>
</reference>
<dbReference type="RefSeq" id="WP_114430441.1">
    <property type="nucleotide sequence ID" value="NZ_QPJM01000006.1"/>
</dbReference>
<evidence type="ECO:0000256" key="1">
    <source>
        <dbReference type="SAM" id="MobiDB-lite"/>
    </source>
</evidence>
<dbReference type="EMBL" id="QPJM01000006">
    <property type="protein sequence ID" value="RCW83272.1"/>
    <property type="molecule type" value="Genomic_DNA"/>
</dbReference>
<dbReference type="AlphaFoldDB" id="A0A368YSR8"/>
<protein>
    <submittedName>
        <fullName evidence="2">Uncharacterized protein</fullName>
    </submittedName>
</protein>
<feature type="compositionally biased region" description="Basic and acidic residues" evidence="1">
    <location>
        <begin position="84"/>
        <end position="97"/>
    </location>
</feature>
<dbReference type="OrthoDB" id="8117162at2"/>
<organism evidence="2 3">
    <name type="scientific">Phyllobacterium bourgognense</name>
    <dbReference type="NCBI Taxonomy" id="314236"/>
    <lineage>
        <taxon>Bacteria</taxon>
        <taxon>Pseudomonadati</taxon>
        <taxon>Pseudomonadota</taxon>
        <taxon>Alphaproteobacteria</taxon>
        <taxon>Hyphomicrobiales</taxon>
        <taxon>Phyllobacteriaceae</taxon>
        <taxon>Phyllobacterium</taxon>
    </lineage>
</organism>
<name>A0A368YSR8_9HYPH</name>
<gene>
    <name evidence="2" type="ORF">C7476_106307</name>
</gene>
<comment type="caution">
    <text evidence="2">The sequence shown here is derived from an EMBL/GenBank/DDBJ whole genome shotgun (WGS) entry which is preliminary data.</text>
</comment>
<feature type="compositionally biased region" description="Acidic residues" evidence="1">
    <location>
        <begin position="55"/>
        <end position="83"/>
    </location>
</feature>
<feature type="region of interest" description="Disordered" evidence="1">
    <location>
        <begin position="1"/>
        <end position="97"/>
    </location>
</feature>